<evidence type="ECO:0000256" key="1">
    <source>
        <dbReference type="SAM" id="MobiDB-lite"/>
    </source>
</evidence>
<feature type="compositionally biased region" description="Polar residues" evidence="1">
    <location>
        <begin position="280"/>
        <end position="295"/>
    </location>
</feature>
<gene>
    <name evidence="2" type="ORF">PR001_g21006</name>
    <name evidence="3" type="ORF">PR003_g22141</name>
</gene>
<keyword evidence="5" id="KW-1185">Reference proteome</keyword>
<dbReference type="Proteomes" id="UP000434957">
    <property type="component" value="Unassembled WGS sequence"/>
</dbReference>
<sequence length="526" mass="59693">MVDGATHKKEGYLDVRISFGLQGKVHNVHLLAIPTGHSAHTGENYAEFVLNVLKDIDNDEGVLLKQLIGISTDGAATMLGRHQGFSTRVRAAAESQGNPSITINWCGSHQLNLAVDAFLKVLDCKVKFRKRLGSDISFTRRYETVRFSVGLCPSYATTRWESIYDACHFLAKHYGQLVAAQAAKTYTKSSNEWRLCLFVVSEISEWIRCCFRKLQIKTVTMREQYVALDELVHTLQLKYESDSDDGDVHIDSSKVAHHLQWCSFSSMSLFEGMHADNSPHESAQVRTSEQEQNSEAPGLYTEEFFMPDNENEQYENEFEEDAWCTEVEQDMTEDVNQNLSWNELVQTFAEAVTVFIKSVSHIRLDIHKDVREEPPTRPIDVVRCSDKTYRALLVAQTAKLEARFGFTATQDIWNQRKCLIQCYTKKGDCRRKIKENEYAPLQQGWDEVAAFGNFEMVCNFTIGLASIAPGTHTVEGDFSTLKRVMGLHRGRLSNYAMEGELQARQYFQLMSLANEVGSDEAHEALE</sequence>
<organism evidence="3 5">
    <name type="scientific">Phytophthora rubi</name>
    <dbReference type="NCBI Taxonomy" id="129364"/>
    <lineage>
        <taxon>Eukaryota</taxon>
        <taxon>Sar</taxon>
        <taxon>Stramenopiles</taxon>
        <taxon>Oomycota</taxon>
        <taxon>Peronosporomycetes</taxon>
        <taxon>Peronosporales</taxon>
        <taxon>Peronosporaceae</taxon>
        <taxon>Phytophthora</taxon>
    </lineage>
</organism>
<proteinExistence type="predicted"/>
<evidence type="ECO:0000313" key="5">
    <source>
        <dbReference type="Proteomes" id="UP000434957"/>
    </source>
</evidence>
<evidence type="ECO:0008006" key="6">
    <source>
        <dbReference type="Google" id="ProtNLM"/>
    </source>
</evidence>
<dbReference type="SUPFAM" id="SSF53098">
    <property type="entry name" value="Ribonuclease H-like"/>
    <property type="match status" value="1"/>
</dbReference>
<dbReference type="PANTHER" id="PTHR37067:SF3">
    <property type="entry name" value="PX DOMAIN-CONTAINING PROTEIN"/>
    <property type="match status" value="1"/>
</dbReference>
<dbReference type="AlphaFoldDB" id="A0A6A4DAP9"/>
<protein>
    <recommendedName>
        <fullName evidence="6">DUF4371 domain-containing protein</fullName>
    </recommendedName>
</protein>
<dbReference type="PANTHER" id="PTHR37067">
    <property type="entry name" value="PX DOMAIN-CONTAINING PROTEIN"/>
    <property type="match status" value="1"/>
</dbReference>
<reference evidence="3 5" key="1">
    <citation type="submission" date="2018-08" db="EMBL/GenBank/DDBJ databases">
        <title>Genomic investigation of the strawberry pathogen Phytophthora fragariae indicates pathogenicity is determined by transcriptional variation in three key races.</title>
        <authorList>
            <person name="Adams T.M."/>
            <person name="Armitage A.D."/>
            <person name="Sobczyk M.K."/>
            <person name="Bates H.J."/>
            <person name="Dunwell J.M."/>
            <person name="Nellist C.F."/>
            <person name="Harrison R.J."/>
        </authorList>
    </citation>
    <scope>NUCLEOTIDE SEQUENCE [LARGE SCALE GENOMIC DNA]</scope>
    <source>
        <strain evidence="2 4">SCRP249</strain>
        <strain evidence="3 5">SCRP333</strain>
    </source>
</reference>
<dbReference type="InterPro" id="IPR012337">
    <property type="entry name" value="RNaseH-like_sf"/>
</dbReference>
<accession>A0A6A4DAP9</accession>
<evidence type="ECO:0000313" key="2">
    <source>
        <dbReference type="EMBL" id="KAE8992222.1"/>
    </source>
</evidence>
<comment type="caution">
    <text evidence="3">The sequence shown here is derived from an EMBL/GenBank/DDBJ whole genome shotgun (WGS) entry which is preliminary data.</text>
</comment>
<dbReference type="Proteomes" id="UP000429607">
    <property type="component" value="Unassembled WGS sequence"/>
</dbReference>
<evidence type="ECO:0000313" key="3">
    <source>
        <dbReference type="EMBL" id="KAE9302892.1"/>
    </source>
</evidence>
<dbReference type="EMBL" id="QXFV01002140">
    <property type="protein sequence ID" value="KAE8992222.1"/>
    <property type="molecule type" value="Genomic_DNA"/>
</dbReference>
<name>A0A6A4DAP9_9STRA</name>
<dbReference type="EMBL" id="QXFT01002158">
    <property type="protein sequence ID" value="KAE9302892.1"/>
    <property type="molecule type" value="Genomic_DNA"/>
</dbReference>
<feature type="region of interest" description="Disordered" evidence="1">
    <location>
        <begin position="276"/>
        <end position="298"/>
    </location>
</feature>
<evidence type="ECO:0000313" key="4">
    <source>
        <dbReference type="Proteomes" id="UP000429607"/>
    </source>
</evidence>